<dbReference type="Proteomes" id="UP000095283">
    <property type="component" value="Unplaced"/>
</dbReference>
<protein>
    <submittedName>
        <fullName evidence="2">Ovule protein</fullName>
    </submittedName>
</protein>
<name>A0A1I7WXD6_HETBA</name>
<keyword evidence="1" id="KW-1185">Reference proteome</keyword>
<proteinExistence type="predicted"/>
<evidence type="ECO:0000313" key="1">
    <source>
        <dbReference type="Proteomes" id="UP000095283"/>
    </source>
</evidence>
<accession>A0A1I7WXD6</accession>
<dbReference type="WBParaSite" id="Hba_09774">
    <property type="protein sequence ID" value="Hba_09774"/>
    <property type="gene ID" value="Hba_09774"/>
</dbReference>
<reference evidence="2" key="1">
    <citation type="submission" date="2016-11" db="UniProtKB">
        <authorList>
            <consortium name="WormBaseParasite"/>
        </authorList>
    </citation>
    <scope>IDENTIFICATION</scope>
</reference>
<sequence>MLLRYPNNPPRPGRFYHSIHKSTWFTTYKSTLTLHSNHSTKPSRLLGLTLFNTSSVPVIFLFPRFPSNPGFLFES</sequence>
<dbReference type="AlphaFoldDB" id="A0A1I7WXD6"/>
<organism evidence="1 2">
    <name type="scientific">Heterorhabditis bacteriophora</name>
    <name type="common">Entomopathogenic nematode worm</name>
    <dbReference type="NCBI Taxonomy" id="37862"/>
    <lineage>
        <taxon>Eukaryota</taxon>
        <taxon>Metazoa</taxon>
        <taxon>Ecdysozoa</taxon>
        <taxon>Nematoda</taxon>
        <taxon>Chromadorea</taxon>
        <taxon>Rhabditida</taxon>
        <taxon>Rhabditina</taxon>
        <taxon>Rhabditomorpha</taxon>
        <taxon>Strongyloidea</taxon>
        <taxon>Heterorhabditidae</taxon>
        <taxon>Heterorhabditis</taxon>
    </lineage>
</organism>
<evidence type="ECO:0000313" key="2">
    <source>
        <dbReference type="WBParaSite" id="Hba_09774"/>
    </source>
</evidence>